<gene>
    <name evidence="1" type="ordered locus">HPL003_22215</name>
</gene>
<dbReference type="AlphaFoldDB" id="G7VQI0"/>
<dbReference type="EMBL" id="CP003107">
    <property type="protein sequence ID" value="AET61169.1"/>
    <property type="molecule type" value="Genomic_DNA"/>
</dbReference>
<reference key="2">
    <citation type="submission" date="2011-11" db="EMBL/GenBank/DDBJ databases">
        <authorList>
            <person name="Shin S.H."/>
            <person name="Kim S."/>
            <person name="Kim J.Y."/>
        </authorList>
    </citation>
    <scope>NUCLEOTIDE SEQUENCE</scope>
    <source>
        <strain>HPL-003</strain>
    </source>
</reference>
<reference evidence="1 2" key="3">
    <citation type="journal article" date="2012" name="J. Bacteriol.">
        <title>Genome Sequence of Paenibacillus terrae HPL-003, a Xylanase-Producing Bacterium Isolated from Soil Found in Forest Residue.</title>
        <authorList>
            <person name="Shin S.H."/>
            <person name="Kim S."/>
            <person name="Kim J.Y."/>
            <person name="Song H.Y."/>
            <person name="Cho S.J."/>
            <person name="Kim D.R."/>
            <person name="Lee K.I."/>
            <person name="Lim H.K."/>
            <person name="Park N.J."/>
            <person name="Hwang I.T."/>
            <person name="Yang K.S."/>
        </authorList>
    </citation>
    <scope>NUCLEOTIDE SEQUENCE [LARGE SCALE GENOMIC DNA]</scope>
    <source>
        <strain evidence="1 2">HPL-003</strain>
    </source>
</reference>
<dbReference type="SUPFAM" id="SSF75005">
    <property type="entry name" value="Arabinanase/levansucrase/invertase"/>
    <property type="match status" value="1"/>
</dbReference>
<dbReference type="STRING" id="985665.HPL003_22215"/>
<name>G7VQI0_PAETH</name>
<protein>
    <submittedName>
        <fullName evidence="1">Alpha l-arabinofuranosidase</fullName>
    </submittedName>
</protein>
<reference evidence="2" key="1">
    <citation type="submission" date="2011-11" db="EMBL/GenBank/DDBJ databases">
        <title>Complete sequence of Paenibacillus terrae HPL-003.</title>
        <authorList>
            <person name="Shin S.H."/>
            <person name="Kim S."/>
            <person name="Kim J.Y."/>
        </authorList>
    </citation>
    <scope>NUCLEOTIDE SEQUENCE [LARGE SCALE GENOMIC DNA]</scope>
    <source>
        <strain evidence="2">HPL-003</strain>
    </source>
</reference>
<dbReference type="InterPro" id="IPR023296">
    <property type="entry name" value="Glyco_hydro_beta-prop_sf"/>
</dbReference>
<dbReference type="HOGENOM" id="CLU_1946686_0_0_9"/>
<evidence type="ECO:0000313" key="2">
    <source>
        <dbReference type="Proteomes" id="UP000005876"/>
    </source>
</evidence>
<dbReference type="KEGG" id="pta:HPL003_22215"/>
<accession>G7VQI0</accession>
<dbReference type="eggNOG" id="COG3940">
    <property type="taxonomic scope" value="Bacteria"/>
</dbReference>
<proteinExistence type="predicted"/>
<sequence>MDSNGSLNVIVSLSPGNYENLKAYAITAANSNLASTAWSAPVELAGIGSNYIDTFIVKIGSTYHAFTKYETTKYIEYATALSLTGPYTFQGTGDWANWGSWVEGPALVFRTSSSEISRHWRTSRYRTKS</sequence>
<evidence type="ECO:0000313" key="1">
    <source>
        <dbReference type="EMBL" id="AET61169.1"/>
    </source>
</evidence>
<dbReference type="Proteomes" id="UP000005876">
    <property type="component" value="Chromosome"/>
</dbReference>
<organism evidence="1 2">
    <name type="scientific">Paenibacillus terrae (strain HPL-003)</name>
    <dbReference type="NCBI Taxonomy" id="985665"/>
    <lineage>
        <taxon>Bacteria</taxon>
        <taxon>Bacillati</taxon>
        <taxon>Bacillota</taxon>
        <taxon>Bacilli</taxon>
        <taxon>Bacillales</taxon>
        <taxon>Paenibacillaceae</taxon>
        <taxon>Paenibacillus</taxon>
    </lineage>
</organism>